<organism evidence="2 3">
    <name type="scientific">Gemella morbillorum</name>
    <dbReference type="NCBI Taxonomy" id="29391"/>
    <lineage>
        <taxon>Bacteria</taxon>
        <taxon>Bacillati</taxon>
        <taxon>Bacillota</taxon>
        <taxon>Bacilli</taxon>
        <taxon>Bacillales</taxon>
        <taxon>Gemellaceae</taxon>
        <taxon>Gemella</taxon>
    </lineage>
</organism>
<dbReference type="Pfam" id="PF04020">
    <property type="entry name" value="Phage_holin_4_2"/>
    <property type="match status" value="1"/>
</dbReference>
<proteinExistence type="predicted"/>
<accession>A0AAP9HDC8</accession>
<feature type="transmembrane region" description="Helical" evidence="1">
    <location>
        <begin position="66"/>
        <end position="88"/>
    </location>
</feature>
<keyword evidence="3" id="KW-1185">Reference proteome</keyword>
<dbReference type="AlphaFoldDB" id="A0AAP9HDC8"/>
<keyword evidence="1" id="KW-0472">Membrane</keyword>
<reference evidence="2 3" key="1">
    <citation type="submission" date="2019-11" db="EMBL/GenBank/DDBJ databases">
        <title>FDA dAtabase for Regulatory Grade micrObial Sequences (FDA-ARGOS): Supporting development and validation of Infectious Disease Dx tests.</title>
        <authorList>
            <person name="Turner S."/>
            <person name="Byrd R."/>
            <person name="Tallon L."/>
            <person name="Sadzewicz L."/>
            <person name="Vavikolanu K."/>
            <person name="Mehta A."/>
            <person name="Aluvathingal J."/>
            <person name="Nadendla S."/>
            <person name="Myers T."/>
            <person name="Yan Y."/>
            <person name="Sichtig H."/>
        </authorList>
    </citation>
    <scope>NUCLEOTIDE SEQUENCE [LARGE SCALE GENOMIC DNA]</scope>
    <source>
        <strain evidence="2 3">FDAARGOS_741</strain>
    </source>
</reference>
<dbReference type="RefSeq" id="WP_004631806.1">
    <property type="nucleotide sequence ID" value="NZ_CP046314.1"/>
</dbReference>
<protein>
    <recommendedName>
        <fullName evidence="4">Phage holin family protein</fullName>
    </recommendedName>
</protein>
<dbReference type="InterPro" id="IPR007165">
    <property type="entry name" value="Phage_holin_4_2"/>
</dbReference>
<evidence type="ECO:0000313" key="2">
    <source>
        <dbReference type="EMBL" id="QGS09337.1"/>
    </source>
</evidence>
<dbReference type="PANTHER" id="PTHR37309:SF1">
    <property type="entry name" value="SLR0284 PROTEIN"/>
    <property type="match status" value="1"/>
</dbReference>
<gene>
    <name evidence="2" type="ORF">FOC49_05355</name>
</gene>
<feature type="transmembrane region" description="Helical" evidence="1">
    <location>
        <begin position="7"/>
        <end position="28"/>
    </location>
</feature>
<dbReference type="Proteomes" id="UP000425411">
    <property type="component" value="Chromosome"/>
</dbReference>
<feature type="transmembrane region" description="Helical" evidence="1">
    <location>
        <begin position="94"/>
        <end position="116"/>
    </location>
</feature>
<evidence type="ECO:0000256" key="1">
    <source>
        <dbReference type="SAM" id="Phobius"/>
    </source>
</evidence>
<feature type="transmembrane region" description="Helical" evidence="1">
    <location>
        <begin position="40"/>
        <end position="59"/>
    </location>
</feature>
<sequence length="128" mass="14306">MKKSKSILWTAVKSIIVNTLIVLAFSGLFRSSLLIDKPSYGFYGATLITLMYMFIRPLLMFISIVPIIMTFGIFIVVINAGIILLVSYLLAPHFIVSSFGSAFFLAIFISIFNALLNTGDKKIIIKRF</sequence>
<dbReference type="EMBL" id="CP046314">
    <property type="protein sequence ID" value="QGS09337.1"/>
    <property type="molecule type" value="Genomic_DNA"/>
</dbReference>
<evidence type="ECO:0000313" key="3">
    <source>
        <dbReference type="Proteomes" id="UP000425411"/>
    </source>
</evidence>
<keyword evidence="1" id="KW-1133">Transmembrane helix</keyword>
<evidence type="ECO:0008006" key="4">
    <source>
        <dbReference type="Google" id="ProtNLM"/>
    </source>
</evidence>
<name>A0AAP9HDC8_9BACL</name>
<dbReference type="PANTHER" id="PTHR37309">
    <property type="entry name" value="SLR0284 PROTEIN"/>
    <property type="match status" value="1"/>
</dbReference>
<keyword evidence="1" id="KW-0812">Transmembrane</keyword>